<dbReference type="EMBL" id="BQXS01000609">
    <property type="protein sequence ID" value="GKT29014.1"/>
    <property type="molecule type" value="Genomic_DNA"/>
</dbReference>
<reference evidence="1" key="1">
    <citation type="submission" date="2022-03" db="EMBL/GenBank/DDBJ databases">
        <title>Draft genome sequence of Aduncisulcus paluster, a free-living microaerophilic Fornicata.</title>
        <authorList>
            <person name="Yuyama I."/>
            <person name="Kume K."/>
            <person name="Tamura T."/>
            <person name="Inagaki Y."/>
            <person name="Hashimoto T."/>
        </authorList>
    </citation>
    <scope>NUCLEOTIDE SEQUENCE</scope>
    <source>
        <strain evidence="1">NY0171</strain>
    </source>
</reference>
<gene>
    <name evidence="1" type="ORF">ADUPG1_000995</name>
</gene>
<evidence type="ECO:0000313" key="1">
    <source>
        <dbReference type="EMBL" id="GKT29014.1"/>
    </source>
</evidence>
<proteinExistence type="predicted"/>
<feature type="non-terminal residue" evidence="1">
    <location>
        <position position="198"/>
    </location>
</feature>
<keyword evidence="2" id="KW-1185">Reference proteome</keyword>
<dbReference type="Gene3D" id="3.30.420.430">
    <property type="match status" value="1"/>
</dbReference>
<evidence type="ECO:0000313" key="2">
    <source>
        <dbReference type="Proteomes" id="UP001057375"/>
    </source>
</evidence>
<comment type="caution">
    <text evidence="1">The sequence shown here is derived from an EMBL/GenBank/DDBJ whole genome shotgun (WGS) entry which is preliminary data.</text>
</comment>
<name>A0ABQ5KC26_9EUKA</name>
<sequence length="198" mass="21071">AINPGDYPANALDDGEHDLNFKLVTVDEAGNVQSSDFTVKVDTAPPAPATSIDYTSLTGDETATIDASNNINIHTNDNRTDLVVNTAEDTAIVQLWESAQVSSGSATLDLTQLNNNILEEGTKTYSIKFIDDVGNHAPASDVTLTMEVDTNPTAVDIALDNGSDRGFDATDTITSGETFQFNGHFSEDGVDDYSDIGY</sequence>
<accession>A0ABQ5KC26</accession>
<dbReference type="Proteomes" id="UP001057375">
    <property type="component" value="Unassembled WGS sequence"/>
</dbReference>
<organism evidence="1 2">
    <name type="scientific">Aduncisulcus paluster</name>
    <dbReference type="NCBI Taxonomy" id="2918883"/>
    <lineage>
        <taxon>Eukaryota</taxon>
        <taxon>Metamonada</taxon>
        <taxon>Carpediemonas-like organisms</taxon>
        <taxon>Aduncisulcus</taxon>
    </lineage>
</organism>
<feature type="non-terminal residue" evidence="1">
    <location>
        <position position="1"/>
    </location>
</feature>
<protein>
    <submittedName>
        <fullName evidence="1">Ig-like domain repeat protein</fullName>
    </submittedName>
</protein>